<reference evidence="3 4" key="1">
    <citation type="submission" date="2019-02" db="EMBL/GenBank/DDBJ databases">
        <title>Siculibacillus lacustris gen. nov., sp. nov., a new rosette-forming bacterium isolated from a freshwater crater lake (Lake St. Ana, Romania).</title>
        <authorList>
            <person name="Felfoldi T."/>
            <person name="Marton Z."/>
            <person name="Szabo A."/>
            <person name="Mentes A."/>
            <person name="Boka K."/>
            <person name="Marialigeti K."/>
            <person name="Mathe I."/>
            <person name="Koncz M."/>
            <person name="Schumann P."/>
            <person name="Toth E."/>
        </authorList>
    </citation>
    <scope>NUCLEOTIDE SEQUENCE [LARGE SCALE GENOMIC DNA]</scope>
    <source>
        <strain evidence="3 4">SA-279</strain>
    </source>
</reference>
<organism evidence="3 4">
    <name type="scientific">Siculibacillus lacustris</name>
    <dbReference type="NCBI Taxonomy" id="1549641"/>
    <lineage>
        <taxon>Bacteria</taxon>
        <taxon>Pseudomonadati</taxon>
        <taxon>Pseudomonadota</taxon>
        <taxon>Alphaproteobacteria</taxon>
        <taxon>Hyphomicrobiales</taxon>
        <taxon>Ancalomicrobiaceae</taxon>
        <taxon>Siculibacillus</taxon>
    </lineage>
</organism>
<keyword evidence="4" id="KW-1185">Reference proteome</keyword>
<sequence length="451" mass="45787">MSKLLRLALVVVLTGGAVGCSSTDDFQDAIAAINPFGDAKKNLSGERQPVLSDQSPVQIAKGRPVSIGGTRSVSAWTGSGGPAGNDSGNVALSGSGSTRTWSTRAADVGSGSMLREDVRAFSRPVAAGGRAFVLDPAGNVTAVSLSGGGVSWQAKVRPADIDEPATTGGLGTDGSRVYAATAYGTMVALDADTGAKVWEKKLSEPARGGPTIADGRIYVVTQANIVYALSTADGSEIWSYRGVPEMGNLLSSSNPAVSGGVVVVPFTSGELVALDVKNGMPVWGDALARASRNYAVSGLSTIASSPVISDGVVYATGVGSRTVAVQLKTGARLWDIAFGSEHTPVVSGNALFMVDLDETIAAVDRKTGDILWANRLPVTKAKKKRTNWAGPVLAGGTLWVVSNEGTLIGVDPASGRVTATVAGGEASMVAPIAVSGKLLVLGANGNLTAFE</sequence>
<evidence type="ECO:0000259" key="2">
    <source>
        <dbReference type="Pfam" id="PF13360"/>
    </source>
</evidence>
<evidence type="ECO:0000313" key="4">
    <source>
        <dbReference type="Proteomes" id="UP000292781"/>
    </source>
</evidence>
<accession>A0A4Q9VUH2</accession>
<comment type="caution">
    <text evidence="3">The sequence shown here is derived from an EMBL/GenBank/DDBJ whole genome shotgun (WGS) entry which is preliminary data.</text>
</comment>
<name>A0A4Q9VUH2_9HYPH</name>
<dbReference type="Pfam" id="PF13360">
    <property type="entry name" value="PQQ_2"/>
    <property type="match status" value="1"/>
</dbReference>
<dbReference type="InterPro" id="IPR015943">
    <property type="entry name" value="WD40/YVTN_repeat-like_dom_sf"/>
</dbReference>
<dbReference type="InterPro" id="IPR011047">
    <property type="entry name" value="Quinoprotein_ADH-like_sf"/>
</dbReference>
<dbReference type="SMART" id="SM00564">
    <property type="entry name" value="PQQ"/>
    <property type="match status" value="7"/>
</dbReference>
<dbReference type="InterPro" id="IPR018391">
    <property type="entry name" value="PQQ_b-propeller_rpt"/>
</dbReference>
<evidence type="ECO:0000256" key="1">
    <source>
        <dbReference type="SAM" id="SignalP"/>
    </source>
</evidence>
<dbReference type="PROSITE" id="PS51257">
    <property type="entry name" value="PROKAR_LIPOPROTEIN"/>
    <property type="match status" value="1"/>
</dbReference>
<keyword evidence="1" id="KW-0732">Signal</keyword>
<feature type="chain" id="PRO_5021009119" description="Pyrrolo-quinoline quinone repeat domain-containing protein" evidence="1">
    <location>
        <begin position="20"/>
        <end position="451"/>
    </location>
</feature>
<dbReference type="RefSeq" id="WP_131307208.1">
    <property type="nucleotide sequence ID" value="NZ_SJFN01000006.1"/>
</dbReference>
<dbReference type="AlphaFoldDB" id="A0A4Q9VUH2"/>
<feature type="domain" description="Pyrrolo-quinoline quinone repeat" evidence="2">
    <location>
        <begin position="163"/>
        <end position="374"/>
    </location>
</feature>
<dbReference type="SUPFAM" id="SSF50998">
    <property type="entry name" value="Quinoprotein alcohol dehydrogenase-like"/>
    <property type="match status" value="1"/>
</dbReference>
<evidence type="ECO:0000313" key="3">
    <source>
        <dbReference type="EMBL" id="TBW39805.1"/>
    </source>
</evidence>
<dbReference type="PANTHER" id="PTHR34512:SF30">
    <property type="entry name" value="OUTER MEMBRANE PROTEIN ASSEMBLY FACTOR BAMB"/>
    <property type="match status" value="1"/>
</dbReference>
<dbReference type="OrthoDB" id="5290752at2"/>
<dbReference type="EMBL" id="SJFN01000006">
    <property type="protein sequence ID" value="TBW39805.1"/>
    <property type="molecule type" value="Genomic_DNA"/>
</dbReference>
<proteinExistence type="predicted"/>
<dbReference type="Proteomes" id="UP000292781">
    <property type="component" value="Unassembled WGS sequence"/>
</dbReference>
<feature type="signal peptide" evidence="1">
    <location>
        <begin position="1"/>
        <end position="19"/>
    </location>
</feature>
<protein>
    <recommendedName>
        <fullName evidence="2">Pyrrolo-quinoline quinone repeat domain-containing protein</fullName>
    </recommendedName>
</protein>
<gene>
    <name evidence="3" type="ORF">EYW49_05980</name>
</gene>
<dbReference type="PANTHER" id="PTHR34512">
    <property type="entry name" value="CELL SURFACE PROTEIN"/>
    <property type="match status" value="1"/>
</dbReference>
<dbReference type="Gene3D" id="2.130.10.10">
    <property type="entry name" value="YVTN repeat-like/Quinoprotein amine dehydrogenase"/>
    <property type="match status" value="1"/>
</dbReference>
<dbReference type="InterPro" id="IPR002372">
    <property type="entry name" value="PQQ_rpt_dom"/>
</dbReference>